<evidence type="ECO:0000256" key="1">
    <source>
        <dbReference type="SAM" id="MobiDB-lite"/>
    </source>
</evidence>
<gene>
    <name evidence="2" type="ORF">SPARVUS_LOCUS6814172</name>
</gene>
<feature type="non-terminal residue" evidence="2">
    <location>
        <position position="1"/>
    </location>
</feature>
<dbReference type="EMBL" id="CATNWA010014193">
    <property type="protein sequence ID" value="CAI9568810.1"/>
    <property type="molecule type" value="Genomic_DNA"/>
</dbReference>
<dbReference type="Proteomes" id="UP001162483">
    <property type="component" value="Unassembled WGS sequence"/>
</dbReference>
<evidence type="ECO:0000313" key="2">
    <source>
        <dbReference type="EMBL" id="CAI9568810.1"/>
    </source>
</evidence>
<comment type="caution">
    <text evidence="2">The sequence shown here is derived from an EMBL/GenBank/DDBJ whole genome shotgun (WGS) entry which is preliminary data.</text>
</comment>
<feature type="compositionally biased region" description="Polar residues" evidence="1">
    <location>
        <begin position="25"/>
        <end position="34"/>
    </location>
</feature>
<reference evidence="2" key="1">
    <citation type="submission" date="2023-05" db="EMBL/GenBank/DDBJ databases">
        <authorList>
            <person name="Stuckert A."/>
        </authorList>
    </citation>
    <scope>NUCLEOTIDE SEQUENCE</scope>
</reference>
<evidence type="ECO:0000313" key="3">
    <source>
        <dbReference type="Proteomes" id="UP001162483"/>
    </source>
</evidence>
<keyword evidence="3" id="KW-1185">Reference proteome</keyword>
<name>A0ABN9D8E8_9NEOB</name>
<organism evidence="2 3">
    <name type="scientific">Staurois parvus</name>
    <dbReference type="NCBI Taxonomy" id="386267"/>
    <lineage>
        <taxon>Eukaryota</taxon>
        <taxon>Metazoa</taxon>
        <taxon>Chordata</taxon>
        <taxon>Craniata</taxon>
        <taxon>Vertebrata</taxon>
        <taxon>Euteleostomi</taxon>
        <taxon>Amphibia</taxon>
        <taxon>Batrachia</taxon>
        <taxon>Anura</taxon>
        <taxon>Neobatrachia</taxon>
        <taxon>Ranoidea</taxon>
        <taxon>Ranidae</taxon>
        <taxon>Staurois</taxon>
    </lineage>
</organism>
<feature type="region of interest" description="Disordered" evidence="1">
    <location>
        <begin position="21"/>
        <end position="60"/>
    </location>
</feature>
<accession>A0ABN9D8E8</accession>
<protein>
    <submittedName>
        <fullName evidence="2">Uncharacterized protein</fullName>
    </submittedName>
</protein>
<proteinExistence type="predicted"/>
<sequence>APQSACKNHSRCLIWQAALHKQGHADTQGQTENSWGPRAIGDHGAPKSSPTLKPHPKKAY</sequence>